<dbReference type="RefSeq" id="WP_050377336.1">
    <property type="nucleotide sequence ID" value="NZ_JABCJF010000009.1"/>
</dbReference>
<dbReference type="Proteomes" id="UP000548067">
    <property type="component" value="Unassembled WGS sequence"/>
</dbReference>
<evidence type="ECO:0000313" key="3">
    <source>
        <dbReference type="EMBL" id="KQK26603.1"/>
    </source>
</evidence>
<feature type="chain" id="PRO_5044546034" description="Late embryogenesis abundant protein" evidence="2">
    <location>
        <begin position="20"/>
        <end position="104"/>
    </location>
</feature>
<reference evidence="3 5" key="1">
    <citation type="submission" date="2015-10" db="EMBL/GenBank/DDBJ databases">
        <title>Chryseobacterium aquaticum genome.</title>
        <authorList>
            <person name="Newman J.D."/>
            <person name="Ferguson M.B."/>
            <person name="Miller J.R."/>
        </authorList>
    </citation>
    <scope>NUCLEOTIDE SEQUENCE [LARGE SCALE GENOMIC DNA]</scope>
    <source>
        <strain evidence="3 5">KCTC 12483</strain>
    </source>
</reference>
<keyword evidence="2" id="KW-0732">Signal</keyword>
<feature type="region of interest" description="Disordered" evidence="1">
    <location>
        <begin position="36"/>
        <end position="67"/>
    </location>
</feature>
<evidence type="ECO:0000256" key="2">
    <source>
        <dbReference type="SAM" id="SignalP"/>
    </source>
</evidence>
<evidence type="ECO:0000313" key="4">
    <source>
        <dbReference type="EMBL" id="NMR35625.1"/>
    </source>
</evidence>
<protein>
    <recommendedName>
        <fullName evidence="7">Late embryogenesis abundant protein</fullName>
    </recommendedName>
</protein>
<keyword evidence="5" id="KW-1185">Reference proteome</keyword>
<dbReference type="Proteomes" id="UP000051682">
    <property type="component" value="Unassembled WGS sequence"/>
</dbReference>
<feature type="signal peptide" evidence="2">
    <location>
        <begin position="1"/>
        <end position="19"/>
    </location>
</feature>
<sequence length="104" mass="10981">MKKTISILAILLITLSANAQEKQTLKQAVKKDAQAVGNAAEKGADATKKGVKKGAKWTGDTAKKGVKATEKGVKKGANWVGDKSKKGAKAVEKTYKDVKADIKK</sequence>
<evidence type="ECO:0000313" key="6">
    <source>
        <dbReference type="Proteomes" id="UP000548067"/>
    </source>
</evidence>
<comment type="caution">
    <text evidence="3">The sequence shown here is derived from an EMBL/GenBank/DDBJ whole genome shotgun (WGS) entry which is preliminary data.</text>
</comment>
<evidence type="ECO:0000313" key="5">
    <source>
        <dbReference type="Proteomes" id="UP000051682"/>
    </source>
</evidence>
<gene>
    <name evidence="3" type="ORF">AR438_04975</name>
    <name evidence="4" type="ORF">HIO71_15715</name>
</gene>
<evidence type="ECO:0008006" key="7">
    <source>
        <dbReference type="Google" id="ProtNLM"/>
    </source>
</evidence>
<dbReference type="OrthoDB" id="1272609at2"/>
<dbReference type="EMBL" id="JABCJF010000009">
    <property type="protein sequence ID" value="NMR35625.1"/>
    <property type="molecule type" value="Genomic_DNA"/>
</dbReference>
<evidence type="ECO:0000256" key="1">
    <source>
        <dbReference type="SAM" id="MobiDB-lite"/>
    </source>
</evidence>
<reference evidence="4 6" key="2">
    <citation type="submission" date="2020-04" db="EMBL/GenBank/DDBJ databases">
        <title>Genome analysis and antimicrobial resistance characteristics of Chryseobacterium aquaticum isolated from farmed salmonids.</title>
        <authorList>
            <person name="Saticioglu I.B."/>
            <person name="Duman M."/>
            <person name="Altun S."/>
        </authorList>
    </citation>
    <scope>NUCLEOTIDE SEQUENCE [LARGE SCALE GENOMIC DNA]</scope>
    <source>
        <strain evidence="4 6">C-174</strain>
    </source>
</reference>
<proteinExistence type="predicted"/>
<dbReference type="AlphaFoldDB" id="A0A0Q3KA51"/>
<dbReference type="EMBL" id="LLYZ01000003">
    <property type="protein sequence ID" value="KQK26603.1"/>
    <property type="molecule type" value="Genomic_DNA"/>
</dbReference>
<name>A0A0Q3KA51_9FLAO</name>
<dbReference type="STRING" id="452084.AR438_04975"/>
<organism evidence="3 5">
    <name type="scientific">Chryseobacterium aquaticum</name>
    <dbReference type="NCBI Taxonomy" id="452084"/>
    <lineage>
        <taxon>Bacteria</taxon>
        <taxon>Pseudomonadati</taxon>
        <taxon>Bacteroidota</taxon>
        <taxon>Flavobacteriia</taxon>
        <taxon>Flavobacteriales</taxon>
        <taxon>Weeksellaceae</taxon>
        <taxon>Chryseobacterium group</taxon>
        <taxon>Chryseobacterium</taxon>
    </lineage>
</organism>
<accession>A0A0Q3KA51</accession>